<dbReference type="OrthoDB" id="5954890at2"/>
<protein>
    <submittedName>
        <fullName evidence="1">Peptidase C13</fullName>
    </submittedName>
</protein>
<name>A0A369UIV8_9GAMM</name>
<dbReference type="EMBL" id="QQAH01000015">
    <property type="protein sequence ID" value="RDD80684.1"/>
    <property type="molecule type" value="Genomic_DNA"/>
</dbReference>
<keyword evidence="2" id="KW-1185">Reference proteome</keyword>
<evidence type="ECO:0000313" key="1">
    <source>
        <dbReference type="EMBL" id="RDD80684.1"/>
    </source>
</evidence>
<accession>A0A369UIV8</accession>
<sequence length="127" mass="13197">MSILLAAALLFAATDASNNDFASRVTQGKLAEASATGPTYQAKLWAKIGNPSTDALKGCIASNAPANKAPFTLISDVQADGKPARIEVFPATPVANCFVGQFATWTLPAPPEKPAPYPIEIDISIVP</sequence>
<dbReference type="Proteomes" id="UP000253782">
    <property type="component" value="Unassembled WGS sequence"/>
</dbReference>
<gene>
    <name evidence="1" type="ORF">DVJ77_15740</name>
</gene>
<reference evidence="1 2" key="1">
    <citation type="submission" date="2018-07" db="EMBL/GenBank/DDBJ databases">
        <title>Dyella tabacisoli L4-6T, whole genome shotgun sequence.</title>
        <authorList>
            <person name="Zhou X.-K."/>
            <person name="Li W.-J."/>
            <person name="Duan Y.-Q."/>
        </authorList>
    </citation>
    <scope>NUCLEOTIDE SEQUENCE [LARGE SCALE GENOMIC DNA]</scope>
    <source>
        <strain evidence="1 2">L4-6</strain>
    </source>
</reference>
<proteinExistence type="predicted"/>
<comment type="caution">
    <text evidence="1">The sequence shown here is derived from an EMBL/GenBank/DDBJ whole genome shotgun (WGS) entry which is preliminary data.</text>
</comment>
<dbReference type="AlphaFoldDB" id="A0A369UIV8"/>
<dbReference type="RefSeq" id="WP_114846467.1">
    <property type="nucleotide sequence ID" value="NZ_JBHSPE010000002.1"/>
</dbReference>
<organism evidence="1 2">
    <name type="scientific">Dyella tabacisoli</name>
    <dbReference type="NCBI Taxonomy" id="2282381"/>
    <lineage>
        <taxon>Bacteria</taxon>
        <taxon>Pseudomonadati</taxon>
        <taxon>Pseudomonadota</taxon>
        <taxon>Gammaproteobacteria</taxon>
        <taxon>Lysobacterales</taxon>
        <taxon>Rhodanobacteraceae</taxon>
        <taxon>Dyella</taxon>
    </lineage>
</organism>
<evidence type="ECO:0000313" key="2">
    <source>
        <dbReference type="Proteomes" id="UP000253782"/>
    </source>
</evidence>